<dbReference type="EMBL" id="FXUY01000001">
    <property type="protein sequence ID" value="SMQ27320.1"/>
    <property type="molecule type" value="Genomic_DNA"/>
</dbReference>
<gene>
    <name evidence="1" type="ORF">SAMN04488483_3572</name>
</gene>
<comment type="caution">
    <text evidence="1">The sequence shown here is derived from an EMBL/GenBank/DDBJ whole genome shotgun (WGS) entry which is preliminary data.</text>
</comment>
<keyword evidence="2" id="KW-1185">Reference proteome</keyword>
<accession>A0ACD2U8F3</accession>
<organism evidence="1 2">
    <name type="scientific">Pseudomonas helmanticensis</name>
    <dbReference type="NCBI Taxonomy" id="1471381"/>
    <lineage>
        <taxon>Bacteria</taxon>
        <taxon>Pseudomonadati</taxon>
        <taxon>Pseudomonadota</taxon>
        <taxon>Gammaproteobacteria</taxon>
        <taxon>Pseudomonadales</taxon>
        <taxon>Pseudomonadaceae</taxon>
        <taxon>Pseudomonas</taxon>
    </lineage>
</organism>
<protein>
    <submittedName>
        <fullName evidence="1">Uncharacterized protein</fullName>
    </submittedName>
</protein>
<evidence type="ECO:0000313" key="1">
    <source>
        <dbReference type="EMBL" id="SMQ27320.1"/>
    </source>
</evidence>
<evidence type="ECO:0000313" key="2">
    <source>
        <dbReference type="Proteomes" id="UP001158048"/>
    </source>
</evidence>
<name>A0ACD2U8F3_9PSED</name>
<reference evidence="1" key="1">
    <citation type="submission" date="2017-05" db="EMBL/GenBank/DDBJ databases">
        <authorList>
            <person name="Varghese N."/>
            <person name="Submissions S."/>
        </authorList>
    </citation>
    <scope>NUCLEOTIDE SEQUENCE</scope>
    <source>
        <strain evidence="1">LMG 28168</strain>
    </source>
</reference>
<dbReference type="Proteomes" id="UP001158048">
    <property type="component" value="Unassembled WGS sequence"/>
</dbReference>
<proteinExistence type="predicted"/>
<sequence length="138" mass="15433">MRHPIIFLLGALGPYLALADVNHTDQARQTLKNYGLSHCLLAPFNEQSALRKDIALAAVAYSFMGKGMHTVPQNEDTLQVLHDPYNETRNHVSAAYAQTSAGSKYSDEKMVFHACLQVYNSEAFDRFIRAQDAYIVVD</sequence>